<evidence type="ECO:0000256" key="1">
    <source>
        <dbReference type="SAM" id="Phobius"/>
    </source>
</evidence>
<name>A0ABS4UZX0_9ACTN</name>
<feature type="transmembrane region" description="Helical" evidence="1">
    <location>
        <begin position="335"/>
        <end position="358"/>
    </location>
</feature>
<protein>
    <recommendedName>
        <fullName evidence="4">4-amino-4-deoxy-L-arabinose transferase-like glycosyltransferase</fullName>
    </recommendedName>
</protein>
<feature type="transmembrane region" description="Helical" evidence="1">
    <location>
        <begin position="430"/>
        <end position="451"/>
    </location>
</feature>
<evidence type="ECO:0008006" key="4">
    <source>
        <dbReference type="Google" id="ProtNLM"/>
    </source>
</evidence>
<dbReference type="Proteomes" id="UP000755585">
    <property type="component" value="Unassembled WGS sequence"/>
</dbReference>
<organism evidence="2 3">
    <name type="scientific">Kribbella aluminosa</name>
    <dbReference type="NCBI Taxonomy" id="416017"/>
    <lineage>
        <taxon>Bacteria</taxon>
        <taxon>Bacillati</taxon>
        <taxon>Actinomycetota</taxon>
        <taxon>Actinomycetes</taxon>
        <taxon>Propionibacteriales</taxon>
        <taxon>Kribbellaceae</taxon>
        <taxon>Kribbella</taxon>
    </lineage>
</organism>
<keyword evidence="1" id="KW-0472">Membrane</keyword>
<keyword evidence="1" id="KW-1133">Transmembrane helix</keyword>
<evidence type="ECO:0000313" key="2">
    <source>
        <dbReference type="EMBL" id="MBP2357143.1"/>
    </source>
</evidence>
<keyword evidence="1" id="KW-0812">Transmembrane</keyword>
<proteinExistence type="predicted"/>
<feature type="transmembrane region" description="Helical" evidence="1">
    <location>
        <begin position="170"/>
        <end position="189"/>
    </location>
</feature>
<gene>
    <name evidence="2" type="ORF">JOF29_008253</name>
</gene>
<feature type="transmembrane region" description="Helical" evidence="1">
    <location>
        <begin position="221"/>
        <end position="240"/>
    </location>
</feature>
<dbReference type="RefSeq" id="WP_209699554.1">
    <property type="nucleotide sequence ID" value="NZ_BAAAVU010000004.1"/>
</dbReference>
<keyword evidence="3" id="KW-1185">Reference proteome</keyword>
<comment type="caution">
    <text evidence="2">The sequence shown here is derived from an EMBL/GenBank/DDBJ whole genome shotgun (WGS) entry which is preliminary data.</text>
</comment>
<feature type="transmembrane region" description="Helical" evidence="1">
    <location>
        <begin position="85"/>
        <end position="106"/>
    </location>
</feature>
<feature type="transmembrane region" description="Helical" evidence="1">
    <location>
        <begin position="282"/>
        <end position="298"/>
    </location>
</feature>
<feature type="transmembrane region" description="Helical" evidence="1">
    <location>
        <begin position="400"/>
        <end position="423"/>
    </location>
</feature>
<feature type="transmembrane region" description="Helical" evidence="1">
    <location>
        <begin position="144"/>
        <end position="163"/>
    </location>
</feature>
<dbReference type="EMBL" id="JAGINT010000002">
    <property type="protein sequence ID" value="MBP2357143.1"/>
    <property type="molecule type" value="Genomic_DNA"/>
</dbReference>
<feature type="transmembrane region" description="Helical" evidence="1">
    <location>
        <begin position="118"/>
        <end position="138"/>
    </location>
</feature>
<sequence length="604" mass="65050">MKMVPSAGRRFVLLAGVTAVATGLALWWIVAAALAAGKGFDITDEGYYLLSYRWWHNNPLALTGVQYLYGPVFQLFGYSIPGLRVFRLCTVVVVHLLFGYSFMRWLRGRRPAMPRTRWFEAAGTAVILAAGGMCYAWLPLAPGYNDVVLLGALVLVACVLWMATAVDRGAPVPFWVPVVAGLVIGAMVLAKWTSVVLIGLIVLAAIVVLAAQGWRAVARGILFALAGLAVAVLFVQLFVIRLNVAVPGILTVNRFIAGTSYSPAELLHHYWTTGLTLLGQTLWYHGLLLVATAVAVVGRPRTLRLAAAVLAVLGLAVSAWRIIGYGGVLGGAAHVYMYPSTLLAAVLVTVVAAAGAVIGWRTGVTECSRLCRENTRTWVLLVLLLLLPLVQAFGTNTPLYVIGFNAFAAWAALMIAVFTGIWATPLATRAIVGVVLVGSLLATATIAFTGLTKYPYRSPPTSELTAAATQPALKGLHLTPKNEQAYSRLTEDLRPYLRPGRPMLALDKMAGLVLMLGGRPLGEAWIAPTERARTVAGIEEVCRKQRPAQPPLIILNRSISDQEVNALRTCGVDFRTGYEQLAMPRQTIGLQIWIPKTERLAGGR</sequence>
<reference evidence="2 3" key="1">
    <citation type="submission" date="2021-03" db="EMBL/GenBank/DDBJ databases">
        <title>Sequencing the genomes of 1000 actinobacteria strains.</title>
        <authorList>
            <person name="Klenk H.-P."/>
        </authorList>
    </citation>
    <scope>NUCLEOTIDE SEQUENCE [LARGE SCALE GENOMIC DNA]</scope>
    <source>
        <strain evidence="2 3">DSM 18824</strain>
    </source>
</reference>
<accession>A0ABS4UZX0</accession>
<feature type="transmembrane region" description="Helical" evidence="1">
    <location>
        <begin position="305"/>
        <end position="323"/>
    </location>
</feature>
<evidence type="ECO:0000313" key="3">
    <source>
        <dbReference type="Proteomes" id="UP000755585"/>
    </source>
</evidence>
<feature type="transmembrane region" description="Helical" evidence="1">
    <location>
        <begin position="195"/>
        <end position="214"/>
    </location>
</feature>
<feature type="transmembrane region" description="Helical" evidence="1">
    <location>
        <begin position="378"/>
        <end position="394"/>
    </location>
</feature>